<name>A0A4S8QRA6_9HELO</name>
<keyword evidence="4" id="KW-1185">Reference proteome</keyword>
<evidence type="ECO:0000313" key="3">
    <source>
        <dbReference type="EMBL" id="THV47703.1"/>
    </source>
</evidence>
<accession>A0A4S8QRA6</accession>
<comment type="caution">
    <text evidence="3">The sequence shown here is derived from an EMBL/GenBank/DDBJ whole genome shotgun (WGS) entry which is preliminary data.</text>
</comment>
<evidence type="ECO:0000256" key="2">
    <source>
        <dbReference type="SAM" id="MobiDB-lite"/>
    </source>
</evidence>
<evidence type="ECO:0000256" key="1">
    <source>
        <dbReference type="SAM" id="Coils"/>
    </source>
</evidence>
<evidence type="ECO:0000313" key="4">
    <source>
        <dbReference type="Proteomes" id="UP000308671"/>
    </source>
</evidence>
<gene>
    <name evidence="3" type="ORF">BGAL_0294g00100</name>
</gene>
<feature type="compositionally biased region" description="Basic and acidic residues" evidence="2">
    <location>
        <begin position="217"/>
        <end position="230"/>
    </location>
</feature>
<keyword evidence="1" id="KW-0175">Coiled coil</keyword>
<feature type="region of interest" description="Disordered" evidence="2">
    <location>
        <begin position="198"/>
        <end position="244"/>
    </location>
</feature>
<sequence>MNSNLGHLYDRFTTRPKEMTAWEIEDWIDKRLKRSGRGYYIPKGEIFCRALDQDGSLCKYTRRVSHGQSILTHCRRHHVIEYNALAPREPGMKKEEKERAMECFGEQVLQVLRANNINEFGTWDELTAMIKNYELREKQLESKKTTQLQQSGNFSGAIEQHDSALLSMKQPRADVSSTIISGENTRGVKSIAAMGKTTGMQSEKQMMVSRKRAASNGDREGDGKLARTVERTTLSAAGTIENPQ</sequence>
<proteinExistence type="predicted"/>
<reference evidence="3 4" key="1">
    <citation type="submission" date="2017-12" db="EMBL/GenBank/DDBJ databases">
        <title>Comparative genomics of Botrytis spp.</title>
        <authorList>
            <person name="Valero-Jimenez C.A."/>
            <person name="Tapia P."/>
            <person name="Veloso J."/>
            <person name="Silva-Moreno E."/>
            <person name="Staats M."/>
            <person name="Valdes J.H."/>
            <person name="Van Kan J.A.L."/>
        </authorList>
    </citation>
    <scope>NUCLEOTIDE SEQUENCE [LARGE SCALE GENOMIC DNA]</scope>
    <source>
        <strain evidence="3 4">MUCL435</strain>
    </source>
</reference>
<feature type="compositionally biased region" description="Polar residues" evidence="2">
    <location>
        <begin position="231"/>
        <end position="244"/>
    </location>
</feature>
<organism evidence="3 4">
    <name type="scientific">Botrytis galanthina</name>
    <dbReference type="NCBI Taxonomy" id="278940"/>
    <lineage>
        <taxon>Eukaryota</taxon>
        <taxon>Fungi</taxon>
        <taxon>Dikarya</taxon>
        <taxon>Ascomycota</taxon>
        <taxon>Pezizomycotina</taxon>
        <taxon>Leotiomycetes</taxon>
        <taxon>Helotiales</taxon>
        <taxon>Sclerotiniaceae</taxon>
        <taxon>Botrytis</taxon>
    </lineage>
</organism>
<dbReference type="AlphaFoldDB" id="A0A4S8QRA6"/>
<dbReference type="EMBL" id="PQXL01000294">
    <property type="protein sequence ID" value="THV47703.1"/>
    <property type="molecule type" value="Genomic_DNA"/>
</dbReference>
<feature type="coiled-coil region" evidence="1">
    <location>
        <begin position="123"/>
        <end position="150"/>
    </location>
</feature>
<dbReference type="OrthoDB" id="3542656at2759"/>
<dbReference type="Proteomes" id="UP000308671">
    <property type="component" value="Unassembled WGS sequence"/>
</dbReference>
<protein>
    <submittedName>
        <fullName evidence="3">Uncharacterized protein</fullName>
    </submittedName>
</protein>